<evidence type="ECO:0000256" key="1">
    <source>
        <dbReference type="SAM" id="SignalP"/>
    </source>
</evidence>
<dbReference type="OrthoDB" id="4447703at2759"/>
<dbReference type="RefSeq" id="XP_067479510.1">
    <property type="nucleotide sequence ID" value="XM_067629522.1"/>
</dbReference>
<dbReference type="EMBL" id="KV878684">
    <property type="protein sequence ID" value="OJJ72262.1"/>
    <property type="molecule type" value="Genomic_DNA"/>
</dbReference>
<dbReference type="AlphaFoldDB" id="A0A1L9UKU8"/>
<feature type="non-terminal residue" evidence="2">
    <location>
        <position position="189"/>
    </location>
</feature>
<protein>
    <submittedName>
        <fullName evidence="2">Uncharacterized protein</fullName>
    </submittedName>
</protein>
<accession>A0A1L9UKU8</accession>
<evidence type="ECO:0000313" key="2">
    <source>
        <dbReference type="EMBL" id="OJJ72262.1"/>
    </source>
</evidence>
<dbReference type="OMA" id="YENDNCT"/>
<keyword evidence="3" id="KW-1185">Reference proteome</keyword>
<sequence>MFHSLIFSALFATTLGYRLFEYSGERCTGSQVGLLRLAGPSACNKLNEGVATSLLVKIDNVHDDQYSVNVYDTDDCTGSIVGTIQNMNGCLNLYAFSNVVGKSVQVVPVPQKRDATESEGFETDYLYNLPPPDDEHLKVPIAHGLFRTVEKSNRTDDGAYVNEAFGMFLSAEPEHVSNIQSLWAIPIEE</sequence>
<keyword evidence="1" id="KW-0732">Signal</keyword>
<reference evidence="3" key="1">
    <citation type="journal article" date="2017" name="Genome Biol.">
        <title>Comparative genomics reveals high biological diversity and specific adaptations in the industrially and medically important fungal genus Aspergillus.</title>
        <authorList>
            <person name="de Vries R.P."/>
            <person name="Riley R."/>
            <person name="Wiebenga A."/>
            <person name="Aguilar-Osorio G."/>
            <person name="Amillis S."/>
            <person name="Uchima C.A."/>
            <person name="Anderluh G."/>
            <person name="Asadollahi M."/>
            <person name="Askin M."/>
            <person name="Barry K."/>
            <person name="Battaglia E."/>
            <person name="Bayram O."/>
            <person name="Benocci T."/>
            <person name="Braus-Stromeyer S.A."/>
            <person name="Caldana C."/>
            <person name="Canovas D."/>
            <person name="Cerqueira G.C."/>
            <person name="Chen F."/>
            <person name="Chen W."/>
            <person name="Choi C."/>
            <person name="Clum A."/>
            <person name="Dos Santos R.A."/>
            <person name="Damasio A.R."/>
            <person name="Diallinas G."/>
            <person name="Emri T."/>
            <person name="Fekete E."/>
            <person name="Flipphi M."/>
            <person name="Freyberg S."/>
            <person name="Gallo A."/>
            <person name="Gournas C."/>
            <person name="Habgood R."/>
            <person name="Hainaut M."/>
            <person name="Harispe M.L."/>
            <person name="Henrissat B."/>
            <person name="Hilden K.S."/>
            <person name="Hope R."/>
            <person name="Hossain A."/>
            <person name="Karabika E."/>
            <person name="Karaffa L."/>
            <person name="Karanyi Z."/>
            <person name="Krasevec N."/>
            <person name="Kuo A."/>
            <person name="Kusch H."/>
            <person name="LaButti K."/>
            <person name="Lagendijk E.L."/>
            <person name="Lapidus A."/>
            <person name="Levasseur A."/>
            <person name="Lindquist E."/>
            <person name="Lipzen A."/>
            <person name="Logrieco A.F."/>
            <person name="MacCabe A."/>
            <person name="Maekelae M.R."/>
            <person name="Malavazi I."/>
            <person name="Melin P."/>
            <person name="Meyer V."/>
            <person name="Mielnichuk N."/>
            <person name="Miskei M."/>
            <person name="Molnar A.P."/>
            <person name="Mule G."/>
            <person name="Ngan C.Y."/>
            <person name="Orejas M."/>
            <person name="Orosz E."/>
            <person name="Ouedraogo J.P."/>
            <person name="Overkamp K.M."/>
            <person name="Park H.-S."/>
            <person name="Perrone G."/>
            <person name="Piumi F."/>
            <person name="Punt P.J."/>
            <person name="Ram A.F."/>
            <person name="Ramon A."/>
            <person name="Rauscher S."/>
            <person name="Record E."/>
            <person name="Riano-Pachon D.M."/>
            <person name="Robert V."/>
            <person name="Roehrig J."/>
            <person name="Ruller R."/>
            <person name="Salamov A."/>
            <person name="Salih N.S."/>
            <person name="Samson R.A."/>
            <person name="Sandor E."/>
            <person name="Sanguinetti M."/>
            <person name="Schuetze T."/>
            <person name="Sepcic K."/>
            <person name="Shelest E."/>
            <person name="Sherlock G."/>
            <person name="Sophianopoulou V."/>
            <person name="Squina F.M."/>
            <person name="Sun H."/>
            <person name="Susca A."/>
            <person name="Todd R.B."/>
            <person name="Tsang A."/>
            <person name="Unkles S.E."/>
            <person name="van de Wiele N."/>
            <person name="van Rossen-Uffink D."/>
            <person name="Oliveira J.V."/>
            <person name="Vesth T.C."/>
            <person name="Visser J."/>
            <person name="Yu J.-H."/>
            <person name="Zhou M."/>
            <person name="Andersen M.R."/>
            <person name="Archer D.B."/>
            <person name="Baker S.E."/>
            <person name="Benoit I."/>
            <person name="Brakhage A.A."/>
            <person name="Braus G.H."/>
            <person name="Fischer R."/>
            <person name="Frisvad J.C."/>
            <person name="Goldman G.H."/>
            <person name="Houbraken J."/>
            <person name="Oakley B."/>
            <person name="Pocsi I."/>
            <person name="Scazzocchio C."/>
            <person name="Seiboth B."/>
            <person name="vanKuyk P.A."/>
            <person name="Wortman J."/>
            <person name="Dyer P.S."/>
            <person name="Grigoriev I.V."/>
        </authorList>
    </citation>
    <scope>NUCLEOTIDE SEQUENCE [LARGE SCALE GENOMIC DNA]</scope>
    <source>
        <strain evidence="3">CBS 101740 / IMI 381727 / IBT 21946</strain>
    </source>
</reference>
<feature type="chain" id="PRO_5012905725" evidence="1">
    <location>
        <begin position="17"/>
        <end position="189"/>
    </location>
</feature>
<dbReference type="Proteomes" id="UP000184499">
    <property type="component" value="Unassembled WGS sequence"/>
</dbReference>
<gene>
    <name evidence="2" type="ORF">ASPBRDRAFT_89566</name>
</gene>
<evidence type="ECO:0000313" key="3">
    <source>
        <dbReference type="Proteomes" id="UP000184499"/>
    </source>
</evidence>
<feature type="signal peptide" evidence="1">
    <location>
        <begin position="1"/>
        <end position="16"/>
    </location>
</feature>
<dbReference type="GeneID" id="93582009"/>
<proteinExistence type="predicted"/>
<dbReference type="VEuPathDB" id="FungiDB:ASPBRDRAFT_89566"/>
<name>A0A1L9UKU8_ASPBC</name>
<organism evidence="2 3">
    <name type="scientific">Aspergillus brasiliensis (strain CBS 101740 / IMI 381727 / IBT 21946)</name>
    <dbReference type="NCBI Taxonomy" id="767769"/>
    <lineage>
        <taxon>Eukaryota</taxon>
        <taxon>Fungi</taxon>
        <taxon>Dikarya</taxon>
        <taxon>Ascomycota</taxon>
        <taxon>Pezizomycotina</taxon>
        <taxon>Eurotiomycetes</taxon>
        <taxon>Eurotiomycetidae</taxon>
        <taxon>Eurotiales</taxon>
        <taxon>Aspergillaceae</taxon>
        <taxon>Aspergillus</taxon>
        <taxon>Aspergillus subgen. Circumdati</taxon>
    </lineage>
</organism>